<dbReference type="Pfam" id="PF15960">
    <property type="entry name" value="DUF4763"/>
    <property type="match status" value="1"/>
</dbReference>
<gene>
    <name evidence="1" type="primary">Dwil\GK24031</name>
    <name evidence="1" type="ORF">Dwil_GK24031</name>
</gene>
<dbReference type="Proteomes" id="UP000007798">
    <property type="component" value="Unassembled WGS sequence"/>
</dbReference>
<dbReference type="OMA" id="RTTCYSQ"/>
<accession>B4N6T2</accession>
<protein>
    <submittedName>
        <fullName evidence="1">Uncharacterized protein</fullName>
    </submittedName>
</protein>
<reference evidence="1 2" key="1">
    <citation type="journal article" date="2007" name="Nature">
        <title>Evolution of genes and genomes on the Drosophila phylogeny.</title>
        <authorList>
            <consortium name="Drosophila 12 Genomes Consortium"/>
            <person name="Clark A.G."/>
            <person name="Eisen M.B."/>
            <person name="Smith D.R."/>
            <person name="Bergman C.M."/>
            <person name="Oliver B."/>
            <person name="Markow T.A."/>
            <person name="Kaufman T.C."/>
            <person name="Kellis M."/>
            <person name="Gelbart W."/>
            <person name="Iyer V.N."/>
            <person name="Pollard D.A."/>
            <person name="Sackton T.B."/>
            <person name="Larracuente A.M."/>
            <person name="Singh N.D."/>
            <person name="Abad J.P."/>
            <person name="Abt D.N."/>
            <person name="Adryan B."/>
            <person name="Aguade M."/>
            <person name="Akashi H."/>
            <person name="Anderson W.W."/>
            <person name="Aquadro C.F."/>
            <person name="Ardell D.H."/>
            <person name="Arguello R."/>
            <person name="Artieri C.G."/>
            <person name="Barbash D.A."/>
            <person name="Barker D."/>
            <person name="Barsanti P."/>
            <person name="Batterham P."/>
            <person name="Batzoglou S."/>
            <person name="Begun D."/>
            <person name="Bhutkar A."/>
            <person name="Blanco E."/>
            <person name="Bosak S.A."/>
            <person name="Bradley R.K."/>
            <person name="Brand A.D."/>
            <person name="Brent M.R."/>
            <person name="Brooks A.N."/>
            <person name="Brown R.H."/>
            <person name="Butlin R.K."/>
            <person name="Caggese C."/>
            <person name="Calvi B.R."/>
            <person name="Bernardo de Carvalho A."/>
            <person name="Caspi A."/>
            <person name="Castrezana S."/>
            <person name="Celniker S.E."/>
            <person name="Chang J.L."/>
            <person name="Chapple C."/>
            <person name="Chatterji S."/>
            <person name="Chinwalla A."/>
            <person name="Civetta A."/>
            <person name="Clifton S.W."/>
            <person name="Comeron J.M."/>
            <person name="Costello J.C."/>
            <person name="Coyne J.A."/>
            <person name="Daub J."/>
            <person name="David R.G."/>
            <person name="Delcher A.L."/>
            <person name="Delehaunty K."/>
            <person name="Do C.B."/>
            <person name="Ebling H."/>
            <person name="Edwards K."/>
            <person name="Eickbush T."/>
            <person name="Evans J.D."/>
            <person name="Filipski A."/>
            <person name="Findeiss S."/>
            <person name="Freyhult E."/>
            <person name="Fulton L."/>
            <person name="Fulton R."/>
            <person name="Garcia A.C."/>
            <person name="Gardiner A."/>
            <person name="Garfield D.A."/>
            <person name="Garvin B.E."/>
            <person name="Gibson G."/>
            <person name="Gilbert D."/>
            <person name="Gnerre S."/>
            <person name="Godfrey J."/>
            <person name="Good R."/>
            <person name="Gotea V."/>
            <person name="Gravely B."/>
            <person name="Greenberg A.J."/>
            <person name="Griffiths-Jones S."/>
            <person name="Gross S."/>
            <person name="Guigo R."/>
            <person name="Gustafson E.A."/>
            <person name="Haerty W."/>
            <person name="Hahn M.W."/>
            <person name="Halligan D.L."/>
            <person name="Halpern A.L."/>
            <person name="Halter G.M."/>
            <person name="Han M.V."/>
            <person name="Heger A."/>
            <person name="Hillier L."/>
            <person name="Hinrichs A.S."/>
            <person name="Holmes I."/>
            <person name="Hoskins R.A."/>
            <person name="Hubisz M.J."/>
            <person name="Hultmark D."/>
            <person name="Huntley M.A."/>
            <person name="Jaffe D.B."/>
            <person name="Jagadeeshan S."/>
            <person name="Jeck W.R."/>
            <person name="Johnson J."/>
            <person name="Jones C.D."/>
            <person name="Jordan W.C."/>
            <person name="Karpen G.H."/>
            <person name="Kataoka E."/>
            <person name="Keightley P.D."/>
            <person name="Kheradpour P."/>
            <person name="Kirkness E.F."/>
            <person name="Koerich L.B."/>
            <person name="Kristiansen K."/>
            <person name="Kudrna D."/>
            <person name="Kulathinal R.J."/>
            <person name="Kumar S."/>
            <person name="Kwok R."/>
            <person name="Lander E."/>
            <person name="Langley C.H."/>
            <person name="Lapoint R."/>
            <person name="Lazzaro B.P."/>
            <person name="Lee S.J."/>
            <person name="Levesque L."/>
            <person name="Li R."/>
            <person name="Lin C.F."/>
            <person name="Lin M.F."/>
            <person name="Lindblad-Toh K."/>
            <person name="Llopart A."/>
            <person name="Long M."/>
            <person name="Low L."/>
            <person name="Lozovsky E."/>
            <person name="Lu J."/>
            <person name="Luo M."/>
            <person name="Machado C.A."/>
            <person name="Makalowski W."/>
            <person name="Marzo M."/>
            <person name="Matsuda M."/>
            <person name="Matzkin L."/>
            <person name="McAllister B."/>
            <person name="McBride C.S."/>
            <person name="McKernan B."/>
            <person name="McKernan K."/>
            <person name="Mendez-Lago M."/>
            <person name="Minx P."/>
            <person name="Mollenhauer M.U."/>
            <person name="Montooth K."/>
            <person name="Mount S.M."/>
            <person name="Mu X."/>
            <person name="Myers E."/>
            <person name="Negre B."/>
            <person name="Newfeld S."/>
            <person name="Nielsen R."/>
            <person name="Noor M.A."/>
            <person name="O'Grady P."/>
            <person name="Pachter L."/>
            <person name="Papaceit M."/>
            <person name="Parisi M.J."/>
            <person name="Parisi M."/>
            <person name="Parts L."/>
            <person name="Pedersen J.S."/>
            <person name="Pesole G."/>
            <person name="Phillippy A.M."/>
            <person name="Ponting C.P."/>
            <person name="Pop M."/>
            <person name="Porcelli D."/>
            <person name="Powell J.R."/>
            <person name="Prohaska S."/>
            <person name="Pruitt K."/>
            <person name="Puig M."/>
            <person name="Quesneville H."/>
            <person name="Ram K.R."/>
            <person name="Rand D."/>
            <person name="Rasmussen M.D."/>
            <person name="Reed L.K."/>
            <person name="Reenan R."/>
            <person name="Reily A."/>
            <person name="Remington K.A."/>
            <person name="Rieger T.T."/>
            <person name="Ritchie M.G."/>
            <person name="Robin C."/>
            <person name="Rogers Y.H."/>
            <person name="Rohde C."/>
            <person name="Rozas J."/>
            <person name="Rubenfield M.J."/>
            <person name="Ruiz A."/>
            <person name="Russo S."/>
            <person name="Salzberg S.L."/>
            <person name="Sanchez-Gracia A."/>
            <person name="Saranga D.J."/>
            <person name="Sato H."/>
            <person name="Schaeffer S.W."/>
            <person name="Schatz M.C."/>
            <person name="Schlenke T."/>
            <person name="Schwartz R."/>
            <person name="Segarra C."/>
            <person name="Singh R.S."/>
            <person name="Sirot L."/>
            <person name="Sirota M."/>
            <person name="Sisneros N.B."/>
            <person name="Smith C.D."/>
            <person name="Smith T.F."/>
            <person name="Spieth J."/>
            <person name="Stage D.E."/>
            <person name="Stark A."/>
            <person name="Stephan W."/>
            <person name="Strausberg R.L."/>
            <person name="Strempel S."/>
            <person name="Sturgill D."/>
            <person name="Sutton G."/>
            <person name="Sutton G.G."/>
            <person name="Tao W."/>
            <person name="Teichmann S."/>
            <person name="Tobari Y.N."/>
            <person name="Tomimura Y."/>
            <person name="Tsolas J.M."/>
            <person name="Valente V.L."/>
            <person name="Venter E."/>
            <person name="Venter J.C."/>
            <person name="Vicario S."/>
            <person name="Vieira F.G."/>
            <person name="Vilella A.J."/>
            <person name="Villasante A."/>
            <person name="Walenz B."/>
            <person name="Wang J."/>
            <person name="Wasserman M."/>
            <person name="Watts T."/>
            <person name="Wilson D."/>
            <person name="Wilson R.K."/>
            <person name="Wing R.A."/>
            <person name="Wolfner M.F."/>
            <person name="Wong A."/>
            <person name="Wong G.K."/>
            <person name="Wu C.I."/>
            <person name="Wu G."/>
            <person name="Yamamoto D."/>
            <person name="Yang H.P."/>
            <person name="Yang S.P."/>
            <person name="Yorke J.A."/>
            <person name="Yoshida K."/>
            <person name="Zdobnov E."/>
            <person name="Zhang P."/>
            <person name="Zhang Y."/>
            <person name="Zimin A.V."/>
            <person name="Baldwin J."/>
            <person name="Abdouelleil A."/>
            <person name="Abdulkadir J."/>
            <person name="Abebe A."/>
            <person name="Abera B."/>
            <person name="Abreu J."/>
            <person name="Acer S.C."/>
            <person name="Aftuck L."/>
            <person name="Alexander A."/>
            <person name="An P."/>
            <person name="Anderson E."/>
            <person name="Anderson S."/>
            <person name="Arachi H."/>
            <person name="Azer M."/>
            <person name="Bachantsang P."/>
            <person name="Barry A."/>
            <person name="Bayul T."/>
            <person name="Berlin A."/>
            <person name="Bessette D."/>
            <person name="Bloom T."/>
            <person name="Blye J."/>
            <person name="Boguslavskiy L."/>
            <person name="Bonnet C."/>
            <person name="Boukhgalter B."/>
            <person name="Bourzgui I."/>
            <person name="Brown A."/>
            <person name="Cahill P."/>
            <person name="Channer S."/>
            <person name="Cheshatsang Y."/>
            <person name="Chuda L."/>
            <person name="Citroen M."/>
            <person name="Collymore A."/>
            <person name="Cooke P."/>
            <person name="Costello M."/>
            <person name="D'Aco K."/>
            <person name="Daza R."/>
            <person name="De Haan G."/>
            <person name="DeGray S."/>
            <person name="DeMaso C."/>
            <person name="Dhargay N."/>
            <person name="Dooley K."/>
            <person name="Dooley E."/>
            <person name="Doricent M."/>
            <person name="Dorje P."/>
            <person name="Dorjee K."/>
            <person name="Dupes A."/>
            <person name="Elong R."/>
            <person name="Falk J."/>
            <person name="Farina A."/>
            <person name="Faro S."/>
            <person name="Ferguson D."/>
            <person name="Fisher S."/>
            <person name="Foley C.D."/>
            <person name="Franke A."/>
            <person name="Friedrich D."/>
            <person name="Gadbois L."/>
            <person name="Gearin G."/>
            <person name="Gearin C.R."/>
            <person name="Giannoukos G."/>
            <person name="Goode T."/>
            <person name="Graham J."/>
            <person name="Grandbois E."/>
            <person name="Grewal S."/>
            <person name="Gyaltsen K."/>
            <person name="Hafez N."/>
            <person name="Hagos B."/>
            <person name="Hall J."/>
            <person name="Henson C."/>
            <person name="Hollinger A."/>
            <person name="Honan T."/>
            <person name="Huard M.D."/>
            <person name="Hughes L."/>
            <person name="Hurhula B."/>
            <person name="Husby M.E."/>
            <person name="Kamat A."/>
            <person name="Kanga B."/>
            <person name="Kashin S."/>
            <person name="Khazanovich D."/>
            <person name="Kisner P."/>
            <person name="Lance K."/>
            <person name="Lara M."/>
            <person name="Lee W."/>
            <person name="Lennon N."/>
            <person name="Letendre F."/>
            <person name="LeVine R."/>
            <person name="Lipovsky A."/>
            <person name="Liu X."/>
            <person name="Liu J."/>
            <person name="Liu S."/>
            <person name="Lokyitsang T."/>
            <person name="Lokyitsang Y."/>
            <person name="Lubonja R."/>
            <person name="Lui A."/>
            <person name="MacDonald P."/>
            <person name="Magnisalis V."/>
            <person name="Maru K."/>
            <person name="Matthews C."/>
            <person name="McCusker W."/>
            <person name="McDonough S."/>
            <person name="Mehta T."/>
            <person name="Meldrim J."/>
            <person name="Meneus L."/>
            <person name="Mihai O."/>
            <person name="Mihalev A."/>
            <person name="Mihova T."/>
            <person name="Mittelman R."/>
            <person name="Mlenga V."/>
            <person name="Montmayeur A."/>
            <person name="Mulrain L."/>
            <person name="Navidi A."/>
            <person name="Naylor J."/>
            <person name="Negash T."/>
            <person name="Nguyen T."/>
            <person name="Nguyen N."/>
            <person name="Nicol R."/>
            <person name="Norbu C."/>
            <person name="Norbu N."/>
            <person name="Novod N."/>
            <person name="O'Neill B."/>
            <person name="Osman S."/>
            <person name="Markiewicz E."/>
            <person name="Oyono O.L."/>
            <person name="Patti C."/>
            <person name="Phunkhang P."/>
            <person name="Pierre F."/>
            <person name="Priest M."/>
            <person name="Raghuraman S."/>
            <person name="Rege F."/>
            <person name="Reyes R."/>
            <person name="Rise C."/>
            <person name="Rogov P."/>
            <person name="Ross K."/>
            <person name="Ryan E."/>
            <person name="Settipalli S."/>
            <person name="Shea T."/>
            <person name="Sherpa N."/>
            <person name="Shi L."/>
            <person name="Shih D."/>
            <person name="Sparrow T."/>
            <person name="Spaulding J."/>
            <person name="Stalker J."/>
            <person name="Stange-Thomann N."/>
            <person name="Stavropoulos S."/>
            <person name="Stone C."/>
            <person name="Strader C."/>
            <person name="Tesfaye S."/>
            <person name="Thomson T."/>
            <person name="Thoulutsang Y."/>
            <person name="Thoulutsang D."/>
            <person name="Topham K."/>
            <person name="Topping I."/>
            <person name="Tsamla T."/>
            <person name="Vassiliev H."/>
            <person name="Vo A."/>
            <person name="Wangchuk T."/>
            <person name="Wangdi T."/>
            <person name="Weiand M."/>
            <person name="Wilkinson J."/>
            <person name="Wilson A."/>
            <person name="Yadav S."/>
            <person name="Young G."/>
            <person name="Yu Q."/>
            <person name="Zembek L."/>
            <person name="Zhong D."/>
            <person name="Zimmer A."/>
            <person name="Zwirko Z."/>
            <person name="Jaffe D.B."/>
            <person name="Alvarez P."/>
            <person name="Brockman W."/>
            <person name="Butler J."/>
            <person name="Chin C."/>
            <person name="Gnerre S."/>
            <person name="Grabherr M."/>
            <person name="Kleber M."/>
            <person name="Mauceli E."/>
            <person name="MacCallum I."/>
        </authorList>
    </citation>
    <scope>NUCLEOTIDE SEQUENCE [LARGE SCALE GENOMIC DNA]</scope>
    <source>
        <strain evidence="2">Tucson 14030-0811.24</strain>
    </source>
</reference>
<dbReference type="GO" id="GO:0016192">
    <property type="term" value="P:vesicle-mediated transport"/>
    <property type="evidence" value="ECO:0007669"/>
    <property type="project" value="InterPro"/>
</dbReference>
<dbReference type="AlphaFoldDB" id="B4N6T2"/>
<dbReference type="InParanoid" id="B4N6T2"/>
<keyword evidence="2" id="KW-1185">Reference proteome</keyword>
<name>B4N6T2_DROWI</name>
<dbReference type="SUPFAM" id="SSF47661">
    <property type="entry name" value="t-snare proteins"/>
    <property type="match status" value="1"/>
</dbReference>
<evidence type="ECO:0000313" key="1">
    <source>
        <dbReference type="EMBL" id="EDW80071.1"/>
    </source>
</evidence>
<dbReference type="InterPro" id="IPR010989">
    <property type="entry name" value="SNARE"/>
</dbReference>
<dbReference type="OrthoDB" id="7863038at2759"/>
<dbReference type="EMBL" id="CH964168">
    <property type="protein sequence ID" value="EDW80071.1"/>
    <property type="molecule type" value="Genomic_DNA"/>
</dbReference>
<dbReference type="PhylomeDB" id="B4N6T2"/>
<organism evidence="1 2">
    <name type="scientific">Drosophila willistoni</name>
    <name type="common">Fruit fly</name>
    <dbReference type="NCBI Taxonomy" id="7260"/>
    <lineage>
        <taxon>Eukaryota</taxon>
        <taxon>Metazoa</taxon>
        <taxon>Ecdysozoa</taxon>
        <taxon>Arthropoda</taxon>
        <taxon>Hexapoda</taxon>
        <taxon>Insecta</taxon>
        <taxon>Pterygota</taxon>
        <taxon>Neoptera</taxon>
        <taxon>Endopterygota</taxon>
        <taxon>Diptera</taxon>
        <taxon>Brachycera</taxon>
        <taxon>Muscomorpha</taxon>
        <taxon>Ephydroidea</taxon>
        <taxon>Drosophilidae</taxon>
        <taxon>Drosophila</taxon>
        <taxon>Sophophora</taxon>
    </lineage>
</organism>
<dbReference type="KEGG" id="dwi:6646477"/>
<proteinExistence type="predicted"/>
<dbReference type="InterPro" id="IPR031883">
    <property type="entry name" value="DUF4763"/>
</dbReference>
<evidence type="ECO:0000313" key="2">
    <source>
        <dbReference type="Proteomes" id="UP000007798"/>
    </source>
</evidence>
<dbReference type="HOGENOM" id="CLU_928363_0_0_1"/>
<dbReference type="GO" id="GO:0016020">
    <property type="term" value="C:membrane"/>
    <property type="evidence" value="ECO:0007669"/>
    <property type="project" value="InterPro"/>
</dbReference>
<sequence length="274" mass="31683">MTCRAPGLFEKVVTPTTEEDVVEEESSSSPDLETISNKLEQMKQRALLLRQSLVHDTVQKPDEPNIMPEENLSKHLEIKQLQQQNAKLISQVTDISERLKCQWDKLSGLESQLLNLRSTTNGMAEKINAISKWKTTTQHMAGLCIERYNDLKISCCTSPEFGAYYRGLSADFDHDLKVRVPEKCYRKDQQQITQRLNNTKQMIRTSTDLLLHHCNQLEQFVSKGSTDQRIYESSKTLLRCGFYTIMHKFRVAEMQTKEHKKAEPIALPDFKQFE</sequence>